<reference evidence="1 2" key="1">
    <citation type="journal article" date="2017" name="BMC Genomics">
        <title>Chromosome level assembly and secondary metabolite potential of the parasitic fungus Cordyceps militaris.</title>
        <authorList>
            <person name="Kramer G.J."/>
            <person name="Nodwell J.R."/>
        </authorList>
    </citation>
    <scope>NUCLEOTIDE SEQUENCE [LARGE SCALE GENOMIC DNA]</scope>
    <source>
        <strain evidence="1 2">ATCC 34164</strain>
    </source>
</reference>
<evidence type="ECO:0000313" key="1">
    <source>
        <dbReference type="EMBL" id="ATY65761.1"/>
    </source>
</evidence>
<gene>
    <name evidence="1" type="ORF">A9K55_001846</name>
</gene>
<name>A0A2H4SRM8_CORMI</name>
<proteinExistence type="predicted"/>
<dbReference type="VEuPathDB" id="FungiDB:A9K55_001846"/>
<dbReference type="Proteomes" id="UP000323067">
    <property type="component" value="Chromosome iii"/>
</dbReference>
<evidence type="ECO:0000313" key="2">
    <source>
        <dbReference type="Proteomes" id="UP000323067"/>
    </source>
</evidence>
<organism evidence="1 2">
    <name type="scientific">Cordyceps militaris</name>
    <name type="common">Caterpillar fungus</name>
    <name type="synonym">Clavaria militaris</name>
    <dbReference type="NCBI Taxonomy" id="73501"/>
    <lineage>
        <taxon>Eukaryota</taxon>
        <taxon>Fungi</taxon>
        <taxon>Dikarya</taxon>
        <taxon>Ascomycota</taxon>
        <taxon>Pezizomycotina</taxon>
        <taxon>Sordariomycetes</taxon>
        <taxon>Hypocreomycetidae</taxon>
        <taxon>Hypocreales</taxon>
        <taxon>Cordycipitaceae</taxon>
        <taxon>Cordyceps</taxon>
    </lineage>
</organism>
<dbReference type="VEuPathDB" id="FungiDB:CCM_00259"/>
<sequence>MATTHRVTPAARRPGVHKLPDELLVLVFAHFDDSSRLAPRFREDPVTLLETYHAAAHRGRGRHNPLKNISLVCHRWREVVLPRLFRHVLWTFRRLQEPAPGLQDEAAAVAAGFELLVFLRRRRFGAAAAVEGLTMLVPCPEHLMDDPTELVGRFGLLPHAGVVGAEEDDDEDMAESVILSETASSIGLPEDAGHATWPNTWFWDMLWSVVDPLRVSIIAAPVVLATMLSLKVFIRCQPLLMTQYHIFSVSRADRRPAAARDDTPLPDPVVSAATMAASAPPSDDDGPFPCELLPPARSWSCLVVNEGSSVSIYKTNGYGQTPPSALLSLLAATNHRALRASLRRLEYVAVMPMATHLRAVAALVPPRLEALYVQIMPRGVDVGGGRFEGLDMEDLLTERDSVYELLFGAIFVPGPRPEWQALRVFETGDVDVDDGTAWAEAVETAQASASCWEVAERGRLVRNIVREEAERRRRRRLA</sequence>
<dbReference type="OrthoDB" id="5296720at2759"/>
<accession>A0A2H4SRM8</accession>
<dbReference type="AlphaFoldDB" id="A0A2H4SRM8"/>
<protein>
    <submittedName>
        <fullName evidence="1">F-box domain-containing</fullName>
    </submittedName>
</protein>
<dbReference type="EMBL" id="CP023326">
    <property type="protein sequence ID" value="ATY65761.1"/>
    <property type="molecule type" value="Genomic_DNA"/>
</dbReference>